<dbReference type="Proteomes" id="UP000065797">
    <property type="component" value="Unassembled WGS sequence"/>
</dbReference>
<dbReference type="SUPFAM" id="SSF52266">
    <property type="entry name" value="SGNH hydrolase"/>
    <property type="match status" value="1"/>
</dbReference>
<dbReference type="Pfam" id="PF13472">
    <property type="entry name" value="Lipase_GDSL_2"/>
    <property type="match status" value="1"/>
</dbReference>
<dbReference type="PROSITE" id="PS51257">
    <property type="entry name" value="PROKAR_LIPOPROTEIN"/>
    <property type="match status" value="1"/>
</dbReference>
<name>A0A109FTG8_BACMY</name>
<comment type="caution">
    <text evidence="3">The sequence shown here is derived from an EMBL/GenBank/DDBJ whole genome shotgun (WGS) entry which is preliminary data.</text>
</comment>
<organism evidence="3 4">
    <name type="scientific">Bacillus mycoides</name>
    <dbReference type="NCBI Taxonomy" id="1405"/>
    <lineage>
        <taxon>Bacteria</taxon>
        <taxon>Bacillati</taxon>
        <taxon>Bacillota</taxon>
        <taxon>Bacilli</taxon>
        <taxon>Bacillales</taxon>
        <taxon>Bacillaceae</taxon>
        <taxon>Bacillus</taxon>
        <taxon>Bacillus cereus group</taxon>
    </lineage>
</organism>
<keyword evidence="1" id="KW-0732">Signal</keyword>
<protein>
    <recommendedName>
        <fullName evidence="2">SGNH hydrolase-type esterase domain-containing protein</fullName>
    </recommendedName>
</protein>
<dbReference type="PANTHER" id="PTHR14209:SF19">
    <property type="entry name" value="ISOAMYL ACETATE-HYDROLYZING ESTERASE 1 HOMOLOG"/>
    <property type="match status" value="1"/>
</dbReference>
<sequence>MLKKVCVCLLTGAVALTSAACVNNGTEKPSNKVTQSATHEKTSKDSVYKPIFKNSLFFGDSITEGMIDQELIEDKNIIADKGKVTAIAIEEDVNKVIETKPEHIFMSFGTNDLLMPMDLEGKPIENPVKFSIDNYSKLIQKIKEKLPNVSIHLLSVTPVADKVLQEHPQYKHIDEYNVKLKELAKTEKVEYIDLSPIFEKNKDVHDSDGVHFKADYYKMLLEQLKGSVK</sequence>
<evidence type="ECO:0000313" key="3">
    <source>
        <dbReference type="EMBL" id="KWU54293.1"/>
    </source>
</evidence>
<dbReference type="RefSeq" id="WP_060752012.1">
    <property type="nucleotide sequence ID" value="NZ_LRPH01000103.1"/>
</dbReference>
<dbReference type="PANTHER" id="PTHR14209">
    <property type="entry name" value="ISOAMYL ACETATE-HYDROLYZING ESTERASE 1"/>
    <property type="match status" value="1"/>
</dbReference>
<reference evidence="3 4" key="1">
    <citation type="submission" date="2016-01" db="EMBL/GenBank/DDBJ databases">
        <authorList>
            <person name="McClelland M."/>
            <person name="Jain A."/>
            <person name="Saraogi P."/>
            <person name="Mendelson R."/>
            <person name="Westerman R."/>
            <person name="SanMiguel P."/>
            <person name="Csonka L."/>
        </authorList>
    </citation>
    <scope>NUCLEOTIDE SEQUENCE [LARGE SCALE GENOMIC DNA]</scope>
    <source>
        <strain evidence="3 4">PE8-15</strain>
    </source>
</reference>
<dbReference type="InterPro" id="IPR013830">
    <property type="entry name" value="SGNH_hydro"/>
</dbReference>
<feature type="signal peptide" evidence="1">
    <location>
        <begin position="1"/>
        <end position="19"/>
    </location>
</feature>
<dbReference type="Gene3D" id="3.40.50.1110">
    <property type="entry name" value="SGNH hydrolase"/>
    <property type="match status" value="1"/>
</dbReference>
<feature type="domain" description="SGNH hydrolase-type esterase" evidence="2">
    <location>
        <begin position="57"/>
        <end position="218"/>
    </location>
</feature>
<dbReference type="EMBL" id="LRPH01000103">
    <property type="protein sequence ID" value="KWU54293.1"/>
    <property type="molecule type" value="Genomic_DNA"/>
</dbReference>
<dbReference type="AlphaFoldDB" id="A0A109FTG8"/>
<accession>A0A109FTG8</accession>
<evidence type="ECO:0000259" key="2">
    <source>
        <dbReference type="Pfam" id="PF13472"/>
    </source>
</evidence>
<evidence type="ECO:0000313" key="4">
    <source>
        <dbReference type="Proteomes" id="UP000065797"/>
    </source>
</evidence>
<evidence type="ECO:0000256" key="1">
    <source>
        <dbReference type="SAM" id="SignalP"/>
    </source>
</evidence>
<dbReference type="InterPro" id="IPR045136">
    <property type="entry name" value="Iah1-like"/>
</dbReference>
<proteinExistence type="predicted"/>
<gene>
    <name evidence="3" type="ORF">AWW70_26985</name>
</gene>
<feature type="chain" id="PRO_5038532855" description="SGNH hydrolase-type esterase domain-containing protein" evidence="1">
    <location>
        <begin position="20"/>
        <end position="229"/>
    </location>
</feature>
<dbReference type="InterPro" id="IPR036514">
    <property type="entry name" value="SGNH_hydro_sf"/>
</dbReference>